<dbReference type="RefSeq" id="XP_011244068.1">
    <property type="nucleotide sequence ID" value="XM_011245766.1"/>
</dbReference>
<keyword evidence="7" id="KW-1185">Reference proteome</keyword>
<dbReference type="PhosphoSitePlus" id="B2RT54"/>
<accession>E9Q635</accession>
<dbReference type="UCSC" id="uc007wnl.2">
    <property type="organism name" value="mouse"/>
</dbReference>
<dbReference type="GeneID" id="75761"/>
<dbReference type="Bgee" id="ENSMUSG00000010601">
    <property type="expression patterns" value="Expressed in jejunum and 51 other cell types or tissues"/>
</dbReference>
<dbReference type="MGI" id="MGI:1923011">
    <property type="gene designation" value="Apol7a"/>
</dbReference>
<dbReference type="InterPro" id="IPR008405">
    <property type="entry name" value="ApoL"/>
</dbReference>
<dbReference type="OrthoDB" id="6363454at2759"/>
<dbReference type="Reactome" id="R-MMU-2168880">
    <property type="pathway name" value="Scavenging of heme from plasma"/>
</dbReference>
<feature type="compositionally biased region" description="Acidic residues" evidence="3">
    <location>
        <begin position="87"/>
        <end position="157"/>
    </location>
</feature>
<dbReference type="BioGRID-ORCS" id="75761">
    <property type="hits" value="1 hit in 80 CRISPR screens"/>
</dbReference>
<accession>B2RT54</accession>
<evidence type="ECO:0000313" key="7">
    <source>
        <dbReference type="Proteomes" id="UP000000589"/>
    </source>
</evidence>
<evidence type="ECO:0000313" key="4">
    <source>
        <dbReference type="EMBL" id="AAI39138.1"/>
    </source>
</evidence>
<feature type="coiled-coil region" evidence="2">
    <location>
        <begin position="385"/>
        <end position="412"/>
    </location>
</feature>
<evidence type="ECO:0000313" key="6">
    <source>
        <dbReference type="MGI" id="MGI:1923011"/>
    </source>
</evidence>
<dbReference type="CTD" id="75761"/>
<dbReference type="PaxDb" id="10090-ENSMUSP00000134864"/>
<dbReference type="GO" id="GO:0034361">
    <property type="term" value="C:very-low-density lipoprotein particle"/>
    <property type="evidence" value="ECO:0000266"/>
    <property type="project" value="GO_Central"/>
</dbReference>
<dbReference type="Reactome" id="R-MMU-381426">
    <property type="pathway name" value="Regulation of Insulin-like Growth Factor (IGF) transport and uptake by Insulin-like Growth Factor Binding Proteins (IGFBPs)"/>
</dbReference>
<reference evidence="5" key="3">
    <citation type="journal article" date="2011" name="PLoS Biol.">
        <title>Modernizing reference genome assemblies.</title>
        <authorList>
            <person name="Church D.M."/>
            <person name="Schneider V.A."/>
            <person name="Graves T."/>
            <person name="Auger K."/>
            <person name="Cunningham F."/>
            <person name="Bouk N."/>
            <person name="Chen H.C."/>
            <person name="Agarwala R."/>
            <person name="McLaren W.M."/>
            <person name="Ritchie G.R."/>
            <person name="Albracht D."/>
            <person name="Kremitzki M."/>
            <person name="Rock S."/>
            <person name="Kotkiewicz H."/>
            <person name="Kremitzki C."/>
            <person name="Wollam A."/>
            <person name="Trani L."/>
            <person name="Fulton L."/>
            <person name="Fulton R."/>
            <person name="Matthews L."/>
            <person name="Whitehead S."/>
            <person name="Chow W."/>
            <person name="Torrance J."/>
            <person name="Dunn M."/>
            <person name="Harden G."/>
            <person name="Threadgold G."/>
            <person name="Wood J."/>
            <person name="Collins J."/>
            <person name="Heath P."/>
            <person name="Griffiths G."/>
            <person name="Pelan S."/>
            <person name="Grafham D."/>
            <person name="Eichler E.E."/>
            <person name="Weinstock G."/>
            <person name="Mardis E.R."/>
            <person name="Wilson R.K."/>
            <person name="Howe K."/>
            <person name="Flicek P."/>
            <person name="Hubbard T."/>
        </authorList>
    </citation>
    <scope>NUCLEOTIDE SEQUENCE [LARGE SCALE GENOMIC DNA]</scope>
    <source>
        <strain evidence="5">C57BL/6J</strain>
    </source>
</reference>
<reference evidence="5 7" key="2">
    <citation type="journal article" date="2009" name="PLoS Biol.">
        <title>Lineage-specific biology revealed by a finished genome assembly of the mouse.</title>
        <authorList>
            <consortium name="Mouse Genome Sequencing Consortium"/>
            <person name="Church D.M."/>
            <person name="Goodstadt L."/>
            <person name="Hillier L.W."/>
            <person name="Zody M.C."/>
            <person name="Goldstein S."/>
            <person name="She X."/>
            <person name="Bult C.J."/>
            <person name="Agarwala R."/>
            <person name="Cherry J.L."/>
            <person name="DiCuccio M."/>
            <person name="Hlavina W."/>
            <person name="Kapustin Y."/>
            <person name="Meric P."/>
            <person name="Maglott D."/>
            <person name="Birtle Z."/>
            <person name="Marques A.C."/>
            <person name="Graves T."/>
            <person name="Zhou S."/>
            <person name="Teague B."/>
            <person name="Potamousis K."/>
            <person name="Churas C."/>
            <person name="Place M."/>
            <person name="Herschleb J."/>
            <person name="Runnheim R."/>
            <person name="Forrest D."/>
            <person name="Amos-Landgraf J."/>
            <person name="Schwartz D.C."/>
            <person name="Cheng Z."/>
            <person name="Lindblad-Toh K."/>
            <person name="Eichler E.E."/>
            <person name="Ponting C.P."/>
        </authorList>
    </citation>
    <scope>NUCLEOTIDE SEQUENCE [LARGE SCALE GENOMIC DNA]</scope>
    <source>
        <strain evidence="5 7">C57BL/6J</strain>
    </source>
</reference>
<reference evidence="4" key="1">
    <citation type="journal article" date="2004" name="Genome Res.">
        <title>The status, quality, and expansion of the NIH full-length cDNA project: the Mammalian Gene Collection (MGC).</title>
        <authorList>
            <consortium name="The MGC Project Team"/>
            <person name="Gerhard D.S."/>
            <person name="Wagner L."/>
            <person name="Feingold E.A."/>
            <person name="Shenmen C.M."/>
            <person name="Grouse L.H."/>
            <person name="Schuler G."/>
            <person name="Klein S.L."/>
            <person name="Old S."/>
            <person name="Rasooly R."/>
            <person name="Good P."/>
            <person name="Guyer M."/>
            <person name="Peck A.M."/>
            <person name="Derge J.G."/>
            <person name="Lipman D."/>
            <person name="Collins F.S."/>
            <person name="Jang W."/>
            <person name="Sherry S."/>
            <person name="Feolo M."/>
            <person name="Misquitta L."/>
            <person name="Lee E."/>
            <person name="Rotmistrovsky K."/>
            <person name="Greenhut S.F."/>
            <person name="Schaefer C.F."/>
            <person name="Buetow K."/>
            <person name="Bonner T.I."/>
            <person name="Haussler D."/>
            <person name="Kent J."/>
            <person name="Kiekhaus M."/>
            <person name="Furey T."/>
            <person name="Brent M."/>
            <person name="Prange C."/>
            <person name="Schreiber K."/>
            <person name="Shapiro N."/>
            <person name="Bhat N.K."/>
            <person name="Hopkins R.F."/>
            <person name="Hsie F."/>
            <person name="Driscoll T."/>
            <person name="Soares M.B."/>
            <person name="Casavant T.L."/>
            <person name="Scheetz T.E."/>
            <person name="Brown-stein M.J."/>
            <person name="Usdin T.B."/>
            <person name="Toshiyuki S."/>
            <person name="Carninci P."/>
            <person name="Piao Y."/>
            <person name="Dudekula D.B."/>
            <person name="Ko M.S."/>
            <person name="Kawakami K."/>
            <person name="Suzuki Y."/>
            <person name="Sugano S."/>
            <person name="Gruber C.E."/>
            <person name="Smith M.R."/>
            <person name="Simmons B."/>
            <person name="Moore T."/>
            <person name="Waterman R."/>
            <person name="Johnson S.L."/>
            <person name="Ruan Y."/>
            <person name="Wei C.L."/>
            <person name="Mathavan S."/>
            <person name="Gunaratne P.H."/>
            <person name="Wu J."/>
            <person name="Garcia A.M."/>
            <person name="Hulyk S.W."/>
            <person name="Fuh E."/>
            <person name="Yuan Y."/>
            <person name="Sneed A."/>
            <person name="Kowis C."/>
            <person name="Hodgson A."/>
            <person name="Muzny D.M."/>
            <person name="McPherson J."/>
            <person name="Gibbs R.A."/>
            <person name="Fahey J."/>
            <person name="Helton E."/>
            <person name="Ketteman M."/>
            <person name="Madan A."/>
            <person name="Rodrigues S."/>
            <person name="Sanchez A."/>
            <person name="Whiting M."/>
            <person name="Madari A."/>
            <person name="Young A.C."/>
            <person name="Wetherby K.D."/>
            <person name="Granite S.J."/>
            <person name="Kwong P.N."/>
            <person name="Brinkley C.P."/>
            <person name="Pearson R.L."/>
            <person name="Bouffard G.G."/>
            <person name="Blakesly R.W."/>
            <person name="Green E.D."/>
            <person name="Dickson M.C."/>
            <person name="Rodriguez A.C."/>
            <person name="Grimwood J."/>
            <person name="Schmutz J."/>
            <person name="Myers R.M."/>
            <person name="Butterfield Y.S."/>
            <person name="Griffith M."/>
            <person name="Griffith O.L."/>
            <person name="Krzywinski M.I."/>
            <person name="Liao N."/>
            <person name="Morin R."/>
            <person name="Morrin R."/>
            <person name="Palmquist D."/>
            <person name="Petrescu A.S."/>
            <person name="Skalska U."/>
            <person name="Smailus D.E."/>
            <person name="Stott J.M."/>
            <person name="Schnerch A."/>
            <person name="Schein J.E."/>
            <person name="Jones S.J."/>
            <person name="Holt R.A."/>
            <person name="Baross A."/>
            <person name="Marra M.A."/>
            <person name="Clifton S."/>
            <person name="Makowski K.A."/>
            <person name="Bosak S."/>
            <person name="Malek J."/>
        </authorList>
    </citation>
    <scope>NUCLEOTIDE SEQUENCE [LARGE SCALE MRNA]</scope>
    <source>
        <tissue evidence="4">Brain</tissue>
    </source>
</reference>
<reference evidence="5" key="4">
    <citation type="submission" date="2025-05" db="UniProtKB">
        <authorList>
            <consortium name="Ensembl"/>
        </authorList>
    </citation>
    <scope>IDENTIFICATION</scope>
    <source>
        <strain evidence="5">C57BL/6J</strain>
    </source>
</reference>
<evidence type="ECO:0000256" key="3">
    <source>
        <dbReference type="SAM" id="MobiDB-lite"/>
    </source>
</evidence>
<keyword evidence="2" id="KW-0175">Coiled coil</keyword>
<dbReference type="Ensembl" id="ENSMUST00000010745.13">
    <property type="protein sequence ID" value="ENSMUSP00000010745.7"/>
    <property type="gene ID" value="ENSMUSG00000010601.15"/>
</dbReference>
<evidence type="ECO:0000256" key="2">
    <source>
        <dbReference type="SAM" id="Coils"/>
    </source>
</evidence>
<dbReference type="PANTHER" id="PTHR14096">
    <property type="entry name" value="APOLIPOPROTEIN L"/>
    <property type="match status" value="1"/>
</dbReference>
<name>B2RT54_MOUSE</name>
<dbReference type="Proteomes" id="UP000000589">
    <property type="component" value="Chromosome 15"/>
</dbReference>
<protein>
    <submittedName>
        <fullName evidence="4 5">Apolipoprotein L 7a</fullName>
    </submittedName>
</protein>
<dbReference type="GO" id="GO:0005615">
    <property type="term" value="C:extracellular space"/>
    <property type="evidence" value="ECO:0000266"/>
    <property type="project" value="GO_Central"/>
</dbReference>
<dbReference type="PANTHER" id="PTHR14096:SF27">
    <property type="entry name" value="APOLIPOPROTEIN L2"/>
    <property type="match status" value="1"/>
</dbReference>
<dbReference type="STRING" id="10090.ENSMUSP00000134864"/>
<organism evidence="4">
    <name type="scientific">Mus musculus</name>
    <name type="common">Mouse</name>
    <dbReference type="NCBI Taxonomy" id="10090"/>
    <lineage>
        <taxon>Eukaryota</taxon>
        <taxon>Metazoa</taxon>
        <taxon>Chordata</taxon>
        <taxon>Craniata</taxon>
        <taxon>Vertebrata</taxon>
        <taxon>Euteleostomi</taxon>
        <taxon>Mammalia</taxon>
        <taxon>Eutheria</taxon>
        <taxon>Euarchontoglires</taxon>
        <taxon>Glires</taxon>
        <taxon>Rodentia</taxon>
        <taxon>Myomorpha</taxon>
        <taxon>Muroidea</taxon>
        <taxon>Muridae</taxon>
        <taxon>Murinae</taxon>
        <taxon>Mus</taxon>
        <taxon>Mus</taxon>
    </lineage>
</organism>
<dbReference type="GO" id="GO:0042157">
    <property type="term" value="P:lipoprotein metabolic process"/>
    <property type="evidence" value="ECO:0007669"/>
    <property type="project" value="InterPro"/>
</dbReference>
<dbReference type="EMBL" id="BC139138">
    <property type="protein sequence ID" value="AAI39139.1"/>
    <property type="molecule type" value="mRNA"/>
</dbReference>
<dbReference type="DNASU" id="75761"/>
<gene>
    <name evidence="4 5 6" type="primary">Apol7a</name>
</gene>
<evidence type="ECO:0000256" key="1">
    <source>
        <dbReference type="ARBA" id="ARBA00010090"/>
    </source>
</evidence>
<dbReference type="KEGG" id="mmu:75761"/>
<dbReference type="GO" id="GO:0005254">
    <property type="term" value="F:chloride channel activity"/>
    <property type="evidence" value="ECO:0000266"/>
    <property type="project" value="GO_Central"/>
</dbReference>
<keyword evidence="4" id="KW-0449">Lipoprotein</keyword>
<dbReference type="Reactome" id="R-MMU-8957275">
    <property type="pathway name" value="Post-translational protein phosphorylation"/>
</dbReference>
<dbReference type="EMBL" id="BC139137">
    <property type="protein sequence ID" value="AAI39138.1"/>
    <property type="molecule type" value="mRNA"/>
</dbReference>
<feature type="compositionally biased region" description="Acidic residues" evidence="3">
    <location>
        <begin position="62"/>
        <end position="73"/>
    </location>
</feature>
<dbReference type="GO" id="GO:0034364">
    <property type="term" value="C:high-density lipoprotein particle"/>
    <property type="evidence" value="ECO:0000266"/>
    <property type="project" value="GO_Central"/>
</dbReference>
<sequence length="418" mass="45910">MDTPDRECFVESVVNYLLDTWSTEDLRLLLTEEETWKHFVAEVDLSREEEAALQESLAEIFADPDGEDEDELQNDLQDKNERKEEDSLSEDLGESVADTDVEDEDGDAEDEDSDTEDEDRDIEDENSNREDEDSDTEDEDSDTEGEDSNTEDEEEIQNDLWHKERFLDAYPQVKLELEEIIRKLHALADKVDKVHRDCTISRVVASSSSAVSGVLIILGLSLAPVTAGVSLALSATGLGLGAAAAVTSVSTSIVEKVSVVSAEDEASKLVPTNKDTMKGMKEVLDQSGPRLLSLSTDTIQRLQGIQKCINAIPLAKANTRLANNAKRLMTTGKISARNTKQVQKAFGGTALAMTKGARIMGAATAGFFLLQDVISLVEDSKHLHEGAKSQTAAELRKQAQDLEQKLQELKEVHDSLTK</sequence>
<dbReference type="AGR" id="MGI:1923011"/>
<dbReference type="RefSeq" id="NP_001158112.1">
    <property type="nucleotide sequence ID" value="NM_001164640.1"/>
</dbReference>
<dbReference type="AlphaFoldDB" id="B2RT54"/>
<dbReference type="Pfam" id="PF05461">
    <property type="entry name" value="ApoL"/>
    <property type="match status" value="2"/>
</dbReference>
<dbReference type="OMA" id="NICAINV"/>
<dbReference type="Ensembl" id="ENSMUST00000176074.9">
    <property type="protein sequence ID" value="ENSMUSP00000134864.2"/>
    <property type="gene ID" value="ENSMUSG00000010601.15"/>
</dbReference>
<dbReference type="VEuPathDB" id="HostDB:ENSMUSG00000010601"/>
<feature type="region of interest" description="Disordered" evidence="3">
    <location>
        <begin position="57"/>
        <end position="160"/>
    </location>
</feature>
<dbReference type="GO" id="GO:0006869">
    <property type="term" value="P:lipid transport"/>
    <property type="evidence" value="ECO:0007669"/>
    <property type="project" value="InterPro"/>
</dbReference>
<dbReference type="RefSeq" id="NP_083695.2">
    <property type="nucleotide sequence ID" value="NM_029419.2"/>
</dbReference>
<comment type="similarity">
    <text evidence="1">Belongs to the apolipoprotein L family.</text>
</comment>
<dbReference type="GO" id="GO:0008289">
    <property type="term" value="F:lipid binding"/>
    <property type="evidence" value="ECO:0000266"/>
    <property type="project" value="GO_Central"/>
</dbReference>
<proteinExistence type="evidence at transcript level"/>
<feature type="compositionally biased region" description="Basic and acidic residues" evidence="3">
    <location>
        <begin position="76"/>
        <end position="86"/>
    </location>
</feature>
<dbReference type="GeneTree" id="ENSGT01030000234599"/>
<dbReference type="HOGENOM" id="CLU_046288_1_0_1"/>
<dbReference type="Ensembl" id="ENSMUST00000175919.8">
    <property type="protein sequence ID" value="ENSMUSP00000135864.2"/>
    <property type="gene ID" value="ENSMUSG00000010601.15"/>
</dbReference>
<dbReference type="ExpressionAtlas" id="B2RT54">
    <property type="expression patterns" value="baseline and differential"/>
</dbReference>
<dbReference type="eggNOG" id="ENOG502RZGU">
    <property type="taxonomic scope" value="Eukaryota"/>
</dbReference>
<evidence type="ECO:0000313" key="5">
    <source>
        <dbReference type="Ensembl" id="ENSMUSP00000010745.7"/>
    </source>
</evidence>